<dbReference type="Proteomes" id="UP000708208">
    <property type="component" value="Unassembled WGS sequence"/>
</dbReference>
<feature type="chain" id="PRO_5035305959" evidence="1">
    <location>
        <begin position="18"/>
        <end position="115"/>
    </location>
</feature>
<evidence type="ECO:0000313" key="2">
    <source>
        <dbReference type="EMBL" id="CAG7716617.1"/>
    </source>
</evidence>
<accession>A0A8J2JD61</accession>
<dbReference type="EMBL" id="CAJVCH010039864">
    <property type="protein sequence ID" value="CAG7716617.1"/>
    <property type="molecule type" value="Genomic_DNA"/>
</dbReference>
<evidence type="ECO:0000313" key="3">
    <source>
        <dbReference type="Proteomes" id="UP000708208"/>
    </source>
</evidence>
<keyword evidence="3" id="KW-1185">Reference proteome</keyword>
<reference evidence="2" key="1">
    <citation type="submission" date="2021-06" db="EMBL/GenBank/DDBJ databases">
        <authorList>
            <person name="Hodson N. C."/>
            <person name="Mongue J. A."/>
            <person name="Jaron S. K."/>
        </authorList>
    </citation>
    <scope>NUCLEOTIDE SEQUENCE</scope>
</reference>
<name>A0A8J2JD61_9HEXA</name>
<dbReference type="AlphaFoldDB" id="A0A8J2JD61"/>
<keyword evidence="1" id="KW-0732">Signal</keyword>
<gene>
    <name evidence="2" type="ORF">AFUS01_LOCUS6116</name>
</gene>
<protein>
    <submittedName>
        <fullName evidence="2">Uncharacterized protein</fullName>
    </submittedName>
</protein>
<sequence length="115" mass="13242">MKAAMLLLWAIFSPIFTSLIGNENKENFGTSIGKQLMVLRMSRAWLIDLEQSYQISFQNQFKTIQYRNSSVVPNPNIAQAEESWCQNVTVLNMDQNERLIHYYGYDSVLNSTVNA</sequence>
<proteinExistence type="predicted"/>
<feature type="signal peptide" evidence="1">
    <location>
        <begin position="1"/>
        <end position="17"/>
    </location>
</feature>
<comment type="caution">
    <text evidence="2">The sequence shown here is derived from an EMBL/GenBank/DDBJ whole genome shotgun (WGS) entry which is preliminary data.</text>
</comment>
<evidence type="ECO:0000256" key="1">
    <source>
        <dbReference type="SAM" id="SignalP"/>
    </source>
</evidence>
<organism evidence="2 3">
    <name type="scientific">Allacma fusca</name>
    <dbReference type="NCBI Taxonomy" id="39272"/>
    <lineage>
        <taxon>Eukaryota</taxon>
        <taxon>Metazoa</taxon>
        <taxon>Ecdysozoa</taxon>
        <taxon>Arthropoda</taxon>
        <taxon>Hexapoda</taxon>
        <taxon>Collembola</taxon>
        <taxon>Symphypleona</taxon>
        <taxon>Sminthuridae</taxon>
        <taxon>Allacma</taxon>
    </lineage>
</organism>